<evidence type="ECO:0000256" key="1">
    <source>
        <dbReference type="SAM" id="MobiDB-lite"/>
    </source>
</evidence>
<evidence type="ECO:0000313" key="2">
    <source>
        <dbReference type="EMBL" id="TKW24385.1"/>
    </source>
</evidence>
<sequence length="121" mass="13394">MRPFPAADRSSLSASAAASFARSLTHQIPPRLPAALNSAPPPRDRFALAPQHKRADRRPPDPRGSGPARAPRMAALDGCARRGSWRCRRRRGRRRAAEQARRDWVRGWDGVSGPVCPWELA</sequence>
<organism evidence="2 3">
    <name type="scientific">Setaria viridis</name>
    <name type="common">Green bristlegrass</name>
    <name type="synonym">Setaria italica subsp. viridis</name>
    <dbReference type="NCBI Taxonomy" id="4556"/>
    <lineage>
        <taxon>Eukaryota</taxon>
        <taxon>Viridiplantae</taxon>
        <taxon>Streptophyta</taxon>
        <taxon>Embryophyta</taxon>
        <taxon>Tracheophyta</taxon>
        <taxon>Spermatophyta</taxon>
        <taxon>Magnoliopsida</taxon>
        <taxon>Liliopsida</taxon>
        <taxon>Poales</taxon>
        <taxon>Poaceae</taxon>
        <taxon>PACMAD clade</taxon>
        <taxon>Panicoideae</taxon>
        <taxon>Panicodae</taxon>
        <taxon>Paniceae</taxon>
        <taxon>Cenchrinae</taxon>
        <taxon>Setaria</taxon>
    </lineage>
</organism>
<name>A0A4U6V7W9_SETVI</name>
<protein>
    <submittedName>
        <fullName evidence="2">Uncharacterized protein</fullName>
    </submittedName>
</protein>
<dbReference type="AlphaFoldDB" id="A0A4U6V7W9"/>
<dbReference type="Gramene" id="TKW24385">
    <property type="protein sequence ID" value="TKW24385"/>
    <property type="gene ID" value="SEVIR_3G048650v2"/>
</dbReference>
<feature type="region of interest" description="Disordered" evidence="1">
    <location>
        <begin position="1"/>
        <end position="75"/>
    </location>
</feature>
<dbReference type="EMBL" id="CM016554">
    <property type="protein sequence ID" value="TKW24385.1"/>
    <property type="molecule type" value="Genomic_DNA"/>
</dbReference>
<feature type="compositionally biased region" description="Low complexity" evidence="1">
    <location>
        <begin position="1"/>
        <end position="24"/>
    </location>
</feature>
<keyword evidence="3" id="KW-1185">Reference proteome</keyword>
<evidence type="ECO:0000313" key="3">
    <source>
        <dbReference type="Proteomes" id="UP000298652"/>
    </source>
</evidence>
<proteinExistence type="predicted"/>
<accession>A0A4U6V7W9</accession>
<dbReference type="Proteomes" id="UP000298652">
    <property type="component" value="Chromosome 3"/>
</dbReference>
<feature type="compositionally biased region" description="Low complexity" evidence="1">
    <location>
        <begin position="63"/>
        <end position="75"/>
    </location>
</feature>
<gene>
    <name evidence="2" type="ORF">SEVIR_3G048650v2</name>
</gene>
<reference evidence="2" key="1">
    <citation type="submission" date="2019-03" db="EMBL/GenBank/DDBJ databases">
        <title>WGS assembly of Setaria viridis.</title>
        <authorList>
            <person name="Huang P."/>
            <person name="Jenkins J."/>
            <person name="Grimwood J."/>
            <person name="Barry K."/>
            <person name="Healey A."/>
            <person name="Mamidi S."/>
            <person name="Sreedasyam A."/>
            <person name="Shu S."/>
            <person name="Feldman M."/>
            <person name="Wu J."/>
            <person name="Yu Y."/>
            <person name="Chen C."/>
            <person name="Johnson J."/>
            <person name="Rokhsar D."/>
            <person name="Baxter I."/>
            <person name="Schmutz J."/>
            <person name="Brutnell T."/>
            <person name="Kellogg E."/>
        </authorList>
    </citation>
    <scope>NUCLEOTIDE SEQUENCE [LARGE SCALE GENOMIC DNA]</scope>
</reference>